<gene>
    <name evidence="7" type="ORF">KVV02_003936</name>
</gene>
<dbReference type="PANTHER" id="PTHR46910">
    <property type="entry name" value="TRANSCRIPTION FACTOR PDR1"/>
    <property type="match status" value="1"/>
</dbReference>
<evidence type="ECO:0000313" key="7">
    <source>
        <dbReference type="EMBL" id="KAG9321267.1"/>
    </source>
</evidence>
<dbReference type="SUPFAM" id="SSF57701">
    <property type="entry name" value="Zn2/Cys6 DNA-binding domain"/>
    <property type="match status" value="1"/>
</dbReference>
<dbReference type="SMART" id="SM00906">
    <property type="entry name" value="Fungal_trans"/>
    <property type="match status" value="1"/>
</dbReference>
<dbReference type="Pfam" id="PF00172">
    <property type="entry name" value="Zn_clus"/>
    <property type="match status" value="1"/>
</dbReference>
<keyword evidence="3" id="KW-0238">DNA-binding</keyword>
<dbReference type="InterPro" id="IPR007219">
    <property type="entry name" value="XnlR_reg_dom"/>
</dbReference>
<dbReference type="CDD" id="cd12148">
    <property type="entry name" value="fungal_TF_MHR"/>
    <property type="match status" value="1"/>
</dbReference>
<organism evidence="7 8">
    <name type="scientific">Mortierella alpina</name>
    <name type="common">Oleaginous fungus</name>
    <name type="synonym">Mortierella renispora</name>
    <dbReference type="NCBI Taxonomy" id="64518"/>
    <lineage>
        <taxon>Eukaryota</taxon>
        <taxon>Fungi</taxon>
        <taxon>Fungi incertae sedis</taxon>
        <taxon>Mucoromycota</taxon>
        <taxon>Mortierellomycotina</taxon>
        <taxon>Mortierellomycetes</taxon>
        <taxon>Mortierellales</taxon>
        <taxon>Mortierellaceae</taxon>
        <taxon>Mortierella</taxon>
    </lineage>
</organism>
<dbReference type="Pfam" id="PF04082">
    <property type="entry name" value="Fungal_trans"/>
    <property type="match status" value="1"/>
</dbReference>
<comment type="caution">
    <text evidence="7">The sequence shown here is derived from an EMBL/GenBank/DDBJ whole genome shotgun (WGS) entry which is preliminary data.</text>
</comment>
<protein>
    <recommendedName>
        <fullName evidence="6">Zn(2)-C6 fungal-type domain-containing protein</fullName>
    </recommendedName>
</protein>
<dbReference type="InterPro" id="IPR029058">
    <property type="entry name" value="AB_hydrolase_fold"/>
</dbReference>
<dbReference type="GO" id="GO:0008270">
    <property type="term" value="F:zinc ion binding"/>
    <property type="evidence" value="ECO:0007669"/>
    <property type="project" value="InterPro"/>
</dbReference>
<dbReference type="Gene3D" id="4.10.240.10">
    <property type="entry name" value="Zn(2)-C6 fungal-type DNA-binding domain"/>
    <property type="match status" value="1"/>
</dbReference>
<feature type="domain" description="Zn(2)-C6 fungal-type" evidence="6">
    <location>
        <begin position="20"/>
        <end position="50"/>
    </location>
</feature>
<keyword evidence="4" id="KW-0539">Nucleus</keyword>
<proteinExistence type="predicted"/>
<dbReference type="SMART" id="SM00066">
    <property type="entry name" value="GAL4"/>
    <property type="match status" value="1"/>
</dbReference>
<evidence type="ECO:0000256" key="1">
    <source>
        <dbReference type="ARBA" id="ARBA00004123"/>
    </source>
</evidence>
<feature type="compositionally biased region" description="Polar residues" evidence="5">
    <location>
        <begin position="149"/>
        <end position="163"/>
    </location>
</feature>
<sequence>MLLDFNSNNNNQKRSKITKACDNCRRRRVKCDGVPDGCGGCKAAKTQCVYTTSNTKRGPPKGYVEVIEDRLGKIENMLAGIVRKKKAPVPAASDRAVASGSSGPGAPGAAHSDNEDGRDEDEDDRASTYSNDLVDVKQQPASPALRPARSSTPSNRNIRSGSIVSPLGRHSPLVSRNRSLTALLPFSHDNHIAQQDQPVTHADMAALTSMFDKLGSTSVRTTVPFPWLTPEQSRQYGRNHLQFSLQSLEPPLPPLTRSFPPSVSPEQTFQLLHSYFERFNSFLPIVHRPTFMKQWQQQNCHLCSPSFASASSSSTQPQDAEAHKQHVQDPAAPISPLLLNALLAVAARVPSTGSKMTAEERQRTGTLSQGCFDAARLLLDDFMDVPRVSTVQALCLMSQFHHQGQWKATRSSGYLSMAVRMAHELGLHRDPESMVQGPAADGLRYLWWSMFIMDHQFSAWLGLGLMMHGKESDVELPMDATSSDQDLRGFVCMVRLVKILGSVLQHSYSTQSLPPQFGGHDSMVSYIEGSLTSWLSNLSQEMRWQNPNSVKRGSPGSPMRSPPQVQATLAEARRAVALAREAGEVYPAYLYIVYNTTLILLHRPYIVGAAGSPAAAQSNTICTGSGRAITDIAQGLDMEQCSYVVNRFALYALLQAGVIHAMNAVYDKRGSQVAMDYYKRTLNVLESFLNCSSYSGGVSEGITVRMLILEQFLATTLKAAAEEENNKGGNETLDMCTSQQETNNQPSRKKRQLDVAVASQHSAPTMVQYAASPVMTMQQMSQQPIMSSTTLSMPDTTMLNGSVSAPYQYNYAQPAQQQQRPVDLKEQQKQQQLKIQQQHRIYTMSLQALSSYPQASYKVSLVVSALPSLGSSDDNATIEFPHPYLIESPILPPGCESCWSPSRVVCTFPGQSAAALSIHFPNLTLLAGGSSSTQPVPAMVPLATVRINGENCTLTPETTSTHVSVAIRSSAEQPPPEYDEAADSKKYAIIGVSFAVAVLILIAGCVVLRRNMTRASTVGLSRMGSLRSVNKCGKLSGRTGRSSTSGEYEGPDAYKHYREKSLRRQEAVRGFQNMVAENEAAAAAAAGSTGSSTAYCSLNKEVGEGGELSVIVGPSQHGGIENDAYFEKGTCIVDLSQLSSPPSRQGTSREPSLHAVEIPSGYLFDDGLDPGEYFKQQADKVDSEIGGTASTLSGRQDPSTKRSAVCPTGTRQPSSPRSAAGSPPPPPSSLGRRRSTRYPWATSVHRPVSIASSRSAVAAAVRAELRNAVSTEGIRHIHAPLFLSTLTRPHHPAIAYCTAMTSTTDSPRFKEEWITADDGHELFTRTWFAIGKPVASVVFVHGLGEHIVRYNHLFEEFNKAGFQVSAFDQRGFGQTGKRSKHLGATGGYAKAIPDITAALERGKLEGLPLFLMGHSYGGGLVLNYDCIGPNRHQLAGVIASAPLILPSPPTRPYWIQTKLAGVISWFLPSLQIPVGLSSKFISRDLDEVAKYDADPLVHGYGTTLGLYDMLTYGEMLLTSRYKDISPNVPLLICHGDQDGLTCPVASKEFFDKINVHDKKYEIYKDHYHELHNESEADRKVVIDSYVNWIKAHLPAASSSA</sequence>
<dbReference type="GO" id="GO:0006351">
    <property type="term" value="P:DNA-templated transcription"/>
    <property type="evidence" value="ECO:0007669"/>
    <property type="project" value="InterPro"/>
</dbReference>
<comment type="subcellular location">
    <subcellularLocation>
        <location evidence="1">Nucleus</location>
    </subcellularLocation>
</comment>
<dbReference type="Pfam" id="PF12146">
    <property type="entry name" value="Hydrolase_4"/>
    <property type="match status" value="1"/>
</dbReference>
<dbReference type="InterPro" id="IPR036864">
    <property type="entry name" value="Zn2-C6_fun-type_DNA-bd_sf"/>
</dbReference>
<dbReference type="GO" id="GO:0003677">
    <property type="term" value="F:DNA binding"/>
    <property type="evidence" value="ECO:0007669"/>
    <property type="project" value="UniProtKB-KW"/>
</dbReference>
<dbReference type="PROSITE" id="PS50048">
    <property type="entry name" value="ZN2_CY6_FUNGAL_2"/>
    <property type="match status" value="1"/>
</dbReference>
<dbReference type="EMBL" id="JAIFTL010000216">
    <property type="protein sequence ID" value="KAG9321267.1"/>
    <property type="molecule type" value="Genomic_DNA"/>
</dbReference>
<name>A0A9P8A2S9_MORAP</name>
<dbReference type="InterPro" id="IPR022742">
    <property type="entry name" value="Hydrolase_4"/>
</dbReference>
<feature type="region of interest" description="Disordered" evidence="5">
    <location>
        <begin position="1186"/>
        <end position="1234"/>
    </location>
</feature>
<dbReference type="InterPro" id="IPR001138">
    <property type="entry name" value="Zn2Cys6_DnaBD"/>
</dbReference>
<feature type="compositionally biased region" description="Polar residues" evidence="5">
    <location>
        <begin position="735"/>
        <end position="746"/>
    </location>
</feature>
<dbReference type="GO" id="GO:0000981">
    <property type="term" value="F:DNA-binding transcription factor activity, RNA polymerase II-specific"/>
    <property type="evidence" value="ECO:0007669"/>
    <property type="project" value="InterPro"/>
</dbReference>
<dbReference type="Gene3D" id="3.40.50.1820">
    <property type="entry name" value="alpha/beta hydrolase"/>
    <property type="match status" value="1"/>
</dbReference>
<dbReference type="Proteomes" id="UP000717515">
    <property type="component" value="Unassembled WGS sequence"/>
</dbReference>
<dbReference type="GO" id="GO:0005634">
    <property type="term" value="C:nucleus"/>
    <property type="evidence" value="ECO:0007669"/>
    <property type="project" value="UniProtKB-SubCell"/>
</dbReference>
<evidence type="ECO:0000256" key="5">
    <source>
        <dbReference type="SAM" id="MobiDB-lite"/>
    </source>
</evidence>
<keyword evidence="2" id="KW-0479">Metal-binding</keyword>
<evidence type="ECO:0000259" key="6">
    <source>
        <dbReference type="PROSITE" id="PS50048"/>
    </source>
</evidence>
<feature type="compositionally biased region" description="Polar residues" evidence="5">
    <location>
        <begin position="1188"/>
        <end position="1197"/>
    </location>
</feature>
<reference evidence="7" key="1">
    <citation type="submission" date="2021-07" db="EMBL/GenBank/DDBJ databases">
        <title>Draft genome of Mortierella alpina, strain LL118, isolated from an aspen leaf litter sample.</title>
        <authorList>
            <person name="Yang S."/>
            <person name="Vinatzer B.A."/>
        </authorList>
    </citation>
    <scope>NUCLEOTIDE SEQUENCE</scope>
    <source>
        <strain evidence="7">LL118</strain>
    </source>
</reference>
<evidence type="ECO:0000256" key="2">
    <source>
        <dbReference type="ARBA" id="ARBA00022723"/>
    </source>
</evidence>
<dbReference type="PROSITE" id="PS00463">
    <property type="entry name" value="ZN2_CY6_FUNGAL_1"/>
    <property type="match status" value="1"/>
</dbReference>
<feature type="region of interest" description="Disordered" evidence="5">
    <location>
        <begin position="724"/>
        <end position="752"/>
    </location>
</feature>
<evidence type="ECO:0000313" key="8">
    <source>
        <dbReference type="Proteomes" id="UP000717515"/>
    </source>
</evidence>
<dbReference type="SUPFAM" id="SSF53474">
    <property type="entry name" value="alpha/beta-Hydrolases"/>
    <property type="match status" value="1"/>
</dbReference>
<evidence type="ECO:0000256" key="3">
    <source>
        <dbReference type="ARBA" id="ARBA00023125"/>
    </source>
</evidence>
<feature type="region of interest" description="Disordered" evidence="5">
    <location>
        <begin position="85"/>
        <end position="172"/>
    </location>
</feature>
<evidence type="ECO:0000256" key="4">
    <source>
        <dbReference type="ARBA" id="ARBA00023242"/>
    </source>
</evidence>
<dbReference type="PANTHER" id="PTHR46910:SF3">
    <property type="entry name" value="HALOTOLERANCE PROTEIN 9-RELATED"/>
    <property type="match status" value="1"/>
</dbReference>
<accession>A0A9P8A2S9</accession>
<dbReference type="InterPro" id="IPR050987">
    <property type="entry name" value="AtrR-like"/>
</dbReference>
<dbReference type="CDD" id="cd00067">
    <property type="entry name" value="GAL4"/>
    <property type="match status" value="1"/>
</dbReference>